<dbReference type="InterPro" id="IPR050595">
    <property type="entry name" value="Bact_response_regulator"/>
</dbReference>
<dbReference type="AlphaFoldDB" id="A0A147J690"/>
<evidence type="ECO:0000313" key="8">
    <source>
        <dbReference type="Proteomes" id="UP000074072"/>
    </source>
</evidence>
<evidence type="ECO:0000313" key="7">
    <source>
        <dbReference type="Proteomes" id="UP000072867"/>
    </source>
</evidence>
<dbReference type="EMBL" id="LDTD01000012">
    <property type="protein sequence ID" value="KTT74215.1"/>
    <property type="molecule type" value="Genomic_DNA"/>
</dbReference>
<dbReference type="RefSeq" id="WP_058717588.1">
    <property type="nucleotide sequence ID" value="NZ_DASCOA010000301.1"/>
</dbReference>
<dbReference type="EMBL" id="LDTC01000107">
    <property type="protein sequence ID" value="KTW10148.1"/>
    <property type="molecule type" value="Genomic_DNA"/>
</dbReference>
<organism evidence="6 9">
    <name type="scientific">Sphingomonas sanguinis</name>
    <dbReference type="NCBI Taxonomy" id="33051"/>
    <lineage>
        <taxon>Bacteria</taxon>
        <taxon>Pseudomonadati</taxon>
        <taxon>Pseudomonadota</taxon>
        <taxon>Alphaproteobacteria</taxon>
        <taxon>Sphingomonadales</taxon>
        <taxon>Sphingomonadaceae</taxon>
        <taxon>Sphingomonas</taxon>
    </lineage>
</organism>
<keyword evidence="1 2" id="KW-0597">Phosphoprotein</keyword>
<dbReference type="InterPro" id="IPR011006">
    <property type="entry name" value="CheY-like_superfamily"/>
</dbReference>
<evidence type="ECO:0000313" key="6">
    <source>
        <dbReference type="EMBL" id="KTW10148.1"/>
    </source>
</evidence>
<proteinExistence type="predicted"/>
<comment type="caution">
    <text evidence="6">The sequence shown here is derived from an EMBL/GenBank/DDBJ whole genome shotgun (WGS) entry which is preliminary data.</text>
</comment>
<dbReference type="Pfam" id="PF00072">
    <property type="entry name" value="Response_reg"/>
    <property type="match status" value="1"/>
</dbReference>
<dbReference type="InterPro" id="IPR001789">
    <property type="entry name" value="Sig_transdc_resp-reg_receiver"/>
</dbReference>
<dbReference type="PROSITE" id="PS50110">
    <property type="entry name" value="RESPONSE_REGULATORY"/>
    <property type="match status" value="1"/>
</dbReference>
<sequence length="121" mass="13159">MDVQPPTILVVEDQPLLLIHVQFAFEDAGYRVVQASSADEALVALERHPEIRVIFTDVTMPGTLDGAALATRVSETHPHVAVLVTSGDQSYVPDNLPAGVRFVPKPYSGHMIVRMISEEVA</sequence>
<evidence type="ECO:0000313" key="4">
    <source>
        <dbReference type="EMBL" id="KTT74215.1"/>
    </source>
</evidence>
<dbReference type="OrthoDB" id="9784719at2"/>
<dbReference type="Proteomes" id="UP000074072">
    <property type="component" value="Unassembled WGS sequence"/>
</dbReference>
<dbReference type="Gene3D" id="3.40.50.2300">
    <property type="match status" value="1"/>
</dbReference>
<dbReference type="SMART" id="SM00448">
    <property type="entry name" value="REC"/>
    <property type="match status" value="1"/>
</dbReference>
<dbReference type="GO" id="GO:0000160">
    <property type="term" value="P:phosphorelay signal transduction system"/>
    <property type="evidence" value="ECO:0007669"/>
    <property type="project" value="InterPro"/>
</dbReference>
<dbReference type="STRING" id="33051.SB4_18445"/>
<evidence type="ECO:0000313" key="5">
    <source>
        <dbReference type="EMBL" id="KTT92451.1"/>
    </source>
</evidence>
<dbReference type="Proteomes" id="UP000074410">
    <property type="component" value="Unassembled WGS sequence"/>
</dbReference>
<gene>
    <name evidence="6" type="ORF">NS258_13495</name>
    <name evidence="4" type="ORF">NS319_02230</name>
    <name evidence="5" type="ORF">SB4_18445</name>
</gene>
<evidence type="ECO:0000256" key="1">
    <source>
        <dbReference type="ARBA" id="ARBA00022553"/>
    </source>
</evidence>
<feature type="modified residue" description="4-aspartylphosphate" evidence="2">
    <location>
        <position position="57"/>
    </location>
</feature>
<feature type="domain" description="Response regulatory" evidence="3">
    <location>
        <begin position="7"/>
        <end position="120"/>
    </location>
</feature>
<dbReference type="PANTHER" id="PTHR44591">
    <property type="entry name" value="STRESS RESPONSE REGULATOR PROTEIN 1"/>
    <property type="match status" value="1"/>
</dbReference>
<dbReference type="PANTHER" id="PTHR44591:SF18">
    <property type="entry name" value="REGULATORY PROTEIN"/>
    <property type="match status" value="1"/>
</dbReference>
<dbReference type="PATRIC" id="fig|33051.3.peg.425"/>
<dbReference type="EMBL" id="LDTE01000177">
    <property type="protein sequence ID" value="KTT92451.1"/>
    <property type="molecule type" value="Genomic_DNA"/>
</dbReference>
<dbReference type="Proteomes" id="UP000072867">
    <property type="component" value="Unassembled WGS sequence"/>
</dbReference>
<dbReference type="SUPFAM" id="SSF52172">
    <property type="entry name" value="CheY-like"/>
    <property type="match status" value="1"/>
</dbReference>
<reference evidence="7 8" key="1">
    <citation type="journal article" date="2016" name="Front. Microbiol.">
        <title>Genomic Resource of Rice Seed Associated Bacteria.</title>
        <authorList>
            <person name="Midha S."/>
            <person name="Bansal K."/>
            <person name="Sharma S."/>
            <person name="Kumar N."/>
            <person name="Patil P.P."/>
            <person name="Chaudhry V."/>
            <person name="Patil P.B."/>
        </authorList>
    </citation>
    <scope>NUCLEOTIDE SEQUENCE [LARGE SCALE GENOMIC DNA]</scope>
    <source>
        <strain evidence="6 9">NS258</strain>
        <strain evidence="4 7">NS319</strain>
        <strain evidence="5 8">SB4</strain>
    </source>
</reference>
<accession>A0A147J690</accession>
<protein>
    <recommendedName>
        <fullName evidence="3">Response regulatory domain-containing protein</fullName>
    </recommendedName>
</protein>
<name>A0A147J690_9SPHN</name>
<evidence type="ECO:0000313" key="9">
    <source>
        <dbReference type="Proteomes" id="UP000074410"/>
    </source>
</evidence>
<evidence type="ECO:0000256" key="2">
    <source>
        <dbReference type="PROSITE-ProRule" id="PRU00169"/>
    </source>
</evidence>
<evidence type="ECO:0000259" key="3">
    <source>
        <dbReference type="PROSITE" id="PS50110"/>
    </source>
</evidence>